<dbReference type="Proteomes" id="UP000255534">
    <property type="component" value="Unassembled WGS sequence"/>
</dbReference>
<evidence type="ECO:0000313" key="1">
    <source>
        <dbReference type="EMBL" id="SUG70287.1"/>
    </source>
</evidence>
<dbReference type="AlphaFoldDB" id="A0A379UQV7"/>
<reference evidence="1 2" key="1">
    <citation type="submission" date="2018-06" db="EMBL/GenBank/DDBJ databases">
        <authorList>
            <consortium name="Pathogen Informatics"/>
            <person name="Doyle S."/>
        </authorList>
    </citation>
    <scope>NUCLEOTIDE SEQUENCE [LARGE SCALE GENOMIC DNA]</scope>
    <source>
        <strain evidence="1 2">NCTC5798</strain>
    </source>
</reference>
<dbReference type="EMBL" id="UGXK01000001">
    <property type="protein sequence ID" value="SUG70287.1"/>
    <property type="molecule type" value="Genomic_DNA"/>
</dbReference>
<organism evidence="1 2">
    <name type="scientific">Salmonella enterica I</name>
    <dbReference type="NCBI Taxonomy" id="59201"/>
    <lineage>
        <taxon>Bacteria</taxon>
        <taxon>Pseudomonadati</taxon>
        <taxon>Pseudomonadota</taxon>
        <taxon>Gammaproteobacteria</taxon>
        <taxon>Enterobacterales</taxon>
        <taxon>Enterobacteriaceae</taxon>
        <taxon>Salmonella</taxon>
    </lineage>
</organism>
<gene>
    <name evidence="1" type="ORF">NCTC5798_01391</name>
</gene>
<sequence>MTFKKYLKLNKFMKERGRSRVRPLPSYPDQPHYNEVNSVHHYMLVLNKYNPSQSEMQPLKFKQY</sequence>
<accession>A0A379UQV7</accession>
<proteinExistence type="predicted"/>
<name>A0A379UQV7_SALET</name>
<evidence type="ECO:0000313" key="2">
    <source>
        <dbReference type="Proteomes" id="UP000255534"/>
    </source>
</evidence>
<protein>
    <submittedName>
        <fullName evidence="1">Uncharacterized protein</fullName>
    </submittedName>
</protein>